<protein>
    <recommendedName>
        <fullName evidence="5">NADH-quinone oxidoreductase subunit N</fullName>
        <ecNumber evidence="5">7.1.1.-</ecNumber>
    </recommendedName>
    <alternativeName>
        <fullName evidence="5">NADH dehydrogenase I subunit N</fullName>
    </alternativeName>
    <alternativeName>
        <fullName evidence="5">NDH-1 subunit N</fullName>
    </alternativeName>
</protein>
<dbReference type="GO" id="GO:0042773">
    <property type="term" value="P:ATP synthesis coupled electron transport"/>
    <property type="evidence" value="ECO:0007669"/>
    <property type="project" value="InterPro"/>
</dbReference>
<comment type="caution">
    <text evidence="8">The sequence shown here is derived from an EMBL/GenBank/DDBJ whole genome shotgun (WGS) entry which is preliminary data.</text>
</comment>
<dbReference type="AlphaFoldDB" id="A0A6N8KXR9"/>
<comment type="function">
    <text evidence="5">NDH-1 shuttles electrons from NADH, via FMN and iron-sulfur (Fe-S) centers, to quinones in the respiratory chain. The immediate electron acceptor for the enzyme in this species is believed to be a menaquinone. Couples the redox reaction to proton translocation (for every two electrons transferred, four hydrogen ions are translocated across the cytoplasmic membrane), and thus conserves the redox energy in a proton gradient.</text>
</comment>
<evidence type="ECO:0000256" key="4">
    <source>
        <dbReference type="ARBA" id="ARBA00023136"/>
    </source>
</evidence>
<evidence type="ECO:0000256" key="6">
    <source>
        <dbReference type="RuleBase" id="RU000320"/>
    </source>
</evidence>
<dbReference type="Proteomes" id="UP000435036">
    <property type="component" value="Unassembled WGS sequence"/>
</dbReference>
<accession>A0A6N8KXR9</accession>
<evidence type="ECO:0000256" key="1">
    <source>
        <dbReference type="ARBA" id="ARBA00004127"/>
    </source>
</evidence>
<proteinExistence type="inferred from homology"/>
<dbReference type="InterPro" id="IPR010096">
    <property type="entry name" value="NADH-Q_OxRdtase_suN/2"/>
</dbReference>
<dbReference type="OrthoDB" id="9811718at2"/>
<comment type="similarity">
    <text evidence="5">Belongs to the complex I subunit 2 family.</text>
</comment>
<dbReference type="RefSeq" id="WP_160368997.1">
    <property type="nucleotide sequence ID" value="NZ_WSQA01000006.1"/>
</dbReference>
<sequence length="496" mass="54979">MNEAVPYISNYIDSIIQAVPYFKTEIILAIGFLCSIFGSLFLDKIWKNSSFAISIISYALAAYCNYQQYDALGTAFFNMLHIDRFGLHAKFMLLLALIVSSILIQQHFQHSTSNKRKGDIYTILLGSSIGMSILCMTSHWLMAFIGIEMVSISSYILVGYFAETKKQTEAAMKYALFGSACAAIMLYGLSLIYGFTGVLDFADQKHMQGLIDAPKVMSGIALLFVLTGIGFKLSFVPFHLWSPDVYEGAPTPVAAFLSTAPKIAAIILFSRLIQAWGNTLFYFSEILLIFIVLVAIVSMLAGNLIALRQQNVKRMMAYSSIGHTGFLLMAALGYMAGHQEALLFYLAIYTFMNLAAFAFIDLLEKQQGNSNLSSYSGLGKQLPILFTLFSFVGISLVGIPPSAGFVGKLFVFSAIFERYQEMGDMAYIWLLIIGALTSVISLFYYFKIPLYAFLKSKTNESVGQPIGWTPSYIVAILLSILLLLFGLFPSLLMQLF</sequence>
<dbReference type="GO" id="GO:0005886">
    <property type="term" value="C:plasma membrane"/>
    <property type="evidence" value="ECO:0007669"/>
    <property type="project" value="UniProtKB-SubCell"/>
</dbReference>
<dbReference type="PANTHER" id="PTHR22773">
    <property type="entry name" value="NADH DEHYDROGENASE"/>
    <property type="match status" value="1"/>
</dbReference>
<evidence type="ECO:0000313" key="8">
    <source>
        <dbReference type="EMBL" id="MVZ62255.1"/>
    </source>
</evidence>
<dbReference type="GO" id="GO:0048038">
    <property type="term" value="F:quinone binding"/>
    <property type="evidence" value="ECO:0007669"/>
    <property type="project" value="UniProtKB-KW"/>
</dbReference>
<gene>
    <name evidence="5 8" type="primary">nuoN</name>
    <name evidence="8" type="ORF">GQF63_09505</name>
</gene>
<keyword evidence="5" id="KW-1278">Translocase</keyword>
<feature type="transmembrane region" description="Helical" evidence="5">
    <location>
        <begin position="49"/>
        <end position="69"/>
    </location>
</feature>
<dbReference type="HAMAP" id="MF_00445">
    <property type="entry name" value="NDH1_NuoN_1"/>
    <property type="match status" value="1"/>
</dbReference>
<keyword evidence="5" id="KW-1003">Cell membrane</keyword>
<comment type="subunit">
    <text evidence="5">NDH-1 is composed of 14 different subunits. Subunits NuoA, H, J, K, L, M, N constitute the membrane sector of the complex.</text>
</comment>
<comment type="subcellular location">
    <subcellularLocation>
        <location evidence="5">Cell membrane</location>
        <topology evidence="5">Multi-pass membrane protein</topology>
    </subcellularLocation>
    <subcellularLocation>
        <location evidence="1">Endomembrane system</location>
        <topology evidence="1">Multi-pass membrane protein</topology>
    </subcellularLocation>
    <subcellularLocation>
        <location evidence="6">Membrane</location>
        <topology evidence="6">Multi-pass membrane protein</topology>
    </subcellularLocation>
</comment>
<keyword evidence="5" id="KW-0813">Transport</keyword>
<feature type="transmembrane region" description="Helical" evidence="5">
    <location>
        <begin position="279"/>
        <end position="305"/>
    </location>
</feature>
<evidence type="ECO:0000256" key="2">
    <source>
        <dbReference type="ARBA" id="ARBA00022692"/>
    </source>
</evidence>
<dbReference type="EC" id="7.1.1.-" evidence="5"/>
<keyword evidence="5" id="KW-0874">Quinone</keyword>
<feature type="domain" description="NADH:quinone oxidoreductase/Mrp antiporter transmembrane" evidence="7">
    <location>
        <begin position="138"/>
        <end position="423"/>
    </location>
</feature>
<evidence type="ECO:0000256" key="3">
    <source>
        <dbReference type="ARBA" id="ARBA00022989"/>
    </source>
</evidence>
<evidence type="ECO:0000313" key="9">
    <source>
        <dbReference type="Proteomes" id="UP000435036"/>
    </source>
</evidence>
<comment type="catalytic activity">
    <reaction evidence="5">
        <text>a quinone + NADH + 5 H(+)(in) = a quinol + NAD(+) + 4 H(+)(out)</text>
        <dbReference type="Rhea" id="RHEA:57888"/>
        <dbReference type="ChEBI" id="CHEBI:15378"/>
        <dbReference type="ChEBI" id="CHEBI:24646"/>
        <dbReference type="ChEBI" id="CHEBI:57540"/>
        <dbReference type="ChEBI" id="CHEBI:57945"/>
        <dbReference type="ChEBI" id="CHEBI:132124"/>
    </reaction>
</comment>
<feature type="transmembrane region" description="Helical" evidence="5">
    <location>
        <begin position="26"/>
        <end position="42"/>
    </location>
</feature>
<name>A0A6N8KXR9_9SPHI</name>
<keyword evidence="9" id="KW-1185">Reference proteome</keyword>
<dbReference type="GO" id="GO:0050136">
    <property type="term" value="F:NADH dehydrogenase (quinone) (non-electrogenic) activity"/>
    <property type="evidence" value="ECO:0007669"/>
    <property type="project" value="UniProtKB-UniRule"/>
</dbReference>
<feature type="transmembrane region" description="Helical" evidence="5">
    <location>
        <begin position="466"/>
        <end position="488"/>
    </location>
</feature>
<feature type="transmembrane region" description="Helical" evidence="5">
    <location>
        <begin position="89"/>
        <end position="106"/>
    </location>
</feature>
<dbReference type="GO" id="GO:0008137">
    <property type="term" value="F:NADH dehydrogenase (ubiquinone) activity"/>
    <property type="evidence" value="ECO:0007669"/>
    <property type="project" value="InterPro"/>
</dbReference>
<dbReference type="EMBL" id="WSQA01000006">
    <property type="protein sequence ID" value="MVZ62255.1"/>
    <property type="molecule type" value="Genomic_DNA"/>
</dbReference>
<dbReference type="GO" id="GO:0012505">
    <property type="term" value="C:endomembrane system"/>
    <property type="evidence" value="ECO:0007669"/>
    <property type="project" value="UniProtKB-SubCell"/>
</dbReference>
<organism evidence="8 9">
    <name type="scientific">Sphingobacterium humi</name>
    <dbReference type="NCBI Taxonomy" id="1796905"/>
    <lineage>
        <taxon>Bacteria</taxon>
        <taxon>Pseudomonadati</taxon>
        <taxon>Bacteroidota</taxon>
        <taxon>Sphingobacteriia</taxon>
        <taxon>Sphingobacteriales</taxon>
        <taxon>Sphingobacteriaceae</taxon>
        <taxon>Sphingobacterium</taxon>
    </lineage>
</organism>
<dbReference type="InterPro" id="IPR001750">
    <property type="entry name" value="ND/Mrp_TM"/>
</dbReference>
<reference evidence="8 9" key="1">
    <citation type="submission" date="2019-12" db="EMBL/GenBank/DDBJ databases">
        <authorList>
            <person name="Dong K."/>
        </authorList>
    </citation>
    <scope>NUCLEOTIDE SEQUENCE [LARGE SCALE GENOMIC DNA]</scope>
    <source>
        <strain evidence="8 9">JCM 31225</strain>
    </source>
</reference>
<feature type="transmembrane region" description="Helical" evidence="5">
    <location>
        <begin position="342"/>
        <end position="363"/>
    </location>
</feature>
<feature type="transmembrane region" description="Helical" evidence="5">
    <location>
        <begin position="216"/>
        <end position="241"/>
    </location>
</feature>
<feature type="transmembrane region" description="Helical" evidence="5">
    <location>
        <begin position="174"/>
        <end position="196"/>
    </location>
</feature>
<keyword evidence="3 5" id="KW-1133">Transmembrane helix</keyword>
<evidence type="ECO:0000256" key="5">
    <source>
        <dbReference type="HAMAP-Rule" id="MF_00445"/>
    </source>
</evidence>
<keyword evidence="2 5" id="KW-0812">Transmembrane</keyword>
<dbReference type="Pfam" id="PF00361">
    <property type="entry name" value="Proton_antipo_M"/>
    <property type="match status" value="1"/>
</dbReference>
<feature type="transmembrane region" description="Helical" evidence="5">
    <location>
        <begin position="384"/>
        <end position="406"/>
    </location>
</feature>
<feature type="transmembrane region" description="Helical" evidence="5">
    <location>
        <begin position="118"/>
        <end position="134"/>
    </location>
</feature>
<feature type="transmembrane region" description="Helical" evidence="5">
    <location>
        <begin position="253"/>
        <end position="273"/>
    </location>
</feature>
<keyword evidence="4 5" id="KW-0472">Membrane</keyword>
<feature type="transmembrane region" description="Helical" evidence="5">
    <location>
        <begin position="426"/>
        <end position="446"/>
    </location>
</feature>
<dbReference type="NCBIfam" id="TIGR01770">
    <property type="entry name" value="NDH_I_N"/>
    <property type="match status" value="1"/>
</dbReference>
<feature type="transmembrane region" description="Helical" evidence="5">
    <location>
        <begin position="317"/>
        <end position="336"/>
    </location>
</feature>
<evidence type="ECO:0000259" key="7">
    <source>
        <dbReference type="Pfam" id="PF00361"/>
    </source>
</evidence>
<keyword evidence="5" id="KW-0520">NAD</keyword>